<dbReference type="PANTHER" id="PTHR34404">
    <property type="entry name" value="REGULATORY PROTEIN, FMDB FAMILY"/>
    <property type="match status" value="1"/>
</dbReference>
<organism evidence="3 4">
    <name type="scientific">Spartinivicinus marinus</name>
    <dbReference type="NCBI Taxonomy" id="2994442"/>
    <lineage>
        <taxon>Bacteria</taxon>
        <taxon>Pseudomonadati</taxon>
        <taxon>Pseudomonadota</taxon>
        <taxon>Gammaproteobacteria</taxon>
        <taxon>Oceanospirillales</taxon>
        <taxon>Zooshikellaceae</taxon>
        <taxon>Spartinivicinus</taxon>
    </lineage>
</organism>
<dbReference type="InterPro" id="IPR013429">
    <property type="entry name" value="Regulatory_FmdB_Zinc_ribbon"/>
</dbReference>
<protein>
    <submittedName>
        <fullName evidence="3">Zinc ribbon domain-containing protein</fullName>
    </submittedName>
</protein>
<sequence length="92" mass="9940">MPIYEYLCEQCENTHEAIQKISDDPLITCPQCGEDGLKKLLSAPAFRLKGSGWYETDFKTGAKKNLVDSGESKSKPAAEKKATSTPAATGSN</sequence>
<evidence type="ECO:0000313" key="3">
    <source>
        <dbReference type="EMBL" id="NYZ68012.1"/>
    </source>
</evidence>
<feature type="region of interest" description="Disordered" evidence="1">
    <location>
        <begin position="65"/>
        <end position="92"/>
    </location>
</feature>
<feature type="domain" description="Putative regulatory protein FmdB zinc ribbon" evidence="2">
    <location>
        <begin position="1"/>
        <end position="42"/>
    </location>
</feature>
<accession>A0A853I8G4</accession>
<evidence type="ECO:0000313" key="4">
    <source>
        <dbReference type="Proteomes" id="UP000569732"/>
    </source>
</evidence>
<dbReference type="NCBIfam" id="TIGR02605">
    <property type="entry name" value="CxxC_CxxC_SSSS"/>
    <property type="match status" value="1"/>
</dbReference>
<dbReference type="SMART" id="SM00834">
    <property type="entry name" value="CxxC_CXXC_SSSS"/>
    <property type="match status" value="1"/>
</dbReference>
<dbReference type="RefSeq" id="WP_180570029.1">
    <property type="nucleotide sequence ID" value="NZ_JACCKB010000033.1"/>
</dbReference>
<comment type="caution">
    <text evidence="3">The sequence shown here is derived from an EMBL/GenBank/DDBJ whole genome shotgun (WGS) entry which is preliminary data.</text>
</comment>
<feature type="compositionally biased region" description="Basic and acidic residues" evidence="1">
    <location>
        <begin position="70"/>
        <end position="82"/>
    </location>
</feature>
<name>A0A853I8G4_9GAMM</name>
<reference evidence="3 4" key="1">
    <citation type="submission" date="2020-07" db="EMBL/GenBank/DDBJ databases">
        <title>Endozoicomonas sp. nov., isolated from sediment.</title>
        <authorList>
            <person name="Gu T."/>
        </authorList>
    </citation>
    <scope>NUCLEOTIDE SEQUENCE [LARGE SCALE GENOMIC DNA]</scope>
    <source>
        <strain evidence="3 4">SM1973</strain>
    </source>
</reference>
<gene>
    <name evidence="3" type="ORF">H0A36_18520</name>
</gene>
<dbReference type="EMBL" id="JACCKB010000033">
    <property type="protein sequence ID" value="NYZ68012.1"/>
    <property type="molecule type" value="Genomic_DNA"/>
</dbReference>
<dbReference type="Pfam" id="PF09723">
    <property type="entry name" value="Zn_ribbon_8"/>
    <property type="match status" value="1"/>
</dbReference>
<evidence type="ECO:0000256" key="1">
    <source>
        <dbReference type="SAM" id="MobiDB-lite"/>
    </source>
</evidence>
<dbReference type="PANTHER" id="PTHR34404:SF2">
    <property type="entry name" value="CONSERVED SERINE RICH PROTEIN"/>
    <property type="match status" value="1"/>
</dbReference>
<evidence type="ECO:0000259" key="2">
    <source>
        <dbReference type="SMART" id="SM00834"/>
    </source>
</evidence>
<dbReference type="Proteomes" id="UP000569732">
    <property type="component" value="Unassembled WGS sequence"/>
</dbReference>
<proteinExistence type="predicted"/>
<dbReference type="AlphaFoldDB" id="A0A853I8G4"/>
<feature type="compositionally biased region" description="Low complexity" evidence="1">
    <location>
        <begin position="83"/>
        <end position="92"/>
    </location>
</feature>
<keyword evidence="4" id="KW-1185">Reference proteome</keyword>